<keyword evidence="2" id="KW-0472">Membrane</keyword>
<protein>
    <submittedName>
        <fullName evidence="3">Uncharacterized protein</fullName>
    </submittedName>
</protein>
<feature type="compositionally biased region" description="Basic residues" evidence="1">
    <location>
        <begin position="26"/>
        <end position="38"/>
    </location>
</feature>
<dbReference type="AlphaFoldDB" id="A0A2A4JXM8"/>
<feature type="compositionally biased region" description="Basic residues" evidence="1">
    <location>
        <begin position="381"/>
        <end position="390"/>
    </location>
</feature>
<keyword evidence="2" id="KW-1133">Transmembrane helix</keyword>
<keyword evidence="2" id="KW-0812">Transmembrane</keyword>
<dbReference type="EMBL" id="NWSH01000474">
    <property type="protein sequence ID" value="PCG76142.1"/>
    <property type="molecule type" value="Genomic_DNA"/>
</dbReference>
<feature type="region of interest" description="Disordered" evidence="1">
    <location>
        <begin position="190"/>
        <end position="210"/>
    </location>
</feature>
<evidence type="ECO:0000256" key="1">
    <source>
        <dbReference type="SAM" id="MobiDB-lite"/>
    </source>
</evidence>
<dbReference type="STRING" id="7102.A0A2A4JXM8"/>
<comment type="caution">
    <text evidence="3">The sequence shown here is derived from an EMBL/GenBank/DDBJ whole genome shotgun (WGS) entry which is preliminary data.</text>
</comment>
<reference evidence="3" key="1">
    <citation type="submission" date="2017-09" db="EMBL/GenBank/DDBJ databases">
        <title>Contemporary evolution of a Lepidopteran species, Heliothis virescens, in response to modern agricultural practices.</title>
        <authorList>
            <person name="Fritz M.L."/>
            <person name="Deyonke A.M."/>
            <person name="Papanicolaou A."/>
            <person name="Micinski S."/>
            <person name="Westbrook J."/>
            <person name="Gould F."/>
        </authorList>
    </citation>
    <scope>NUCLEOTIDE SEQUENCE [LARGE SCALE GENOMIC DNA]</scope>
    <source>
        <strain evidence="3">HvINT-</strain>
        <tissue evidence="3">Whole body</tissue>
    </source>
</reference>
<sequence>MEADPPVQEPRNTENWNNESPDEPPKRRRPGRKRKRRPQTSSTEDLVPQERFVYPEEPPRPYFEVDFENTHQTTEMPKRRRKKPETRPIRWTDDVVEMERPVRRRGQRRKRPSLETWPELNEFKLTEPVIEAEAKTDSIAQVNIDDIRMEIPQADFVQMNQNKQETPDQRPSKLQLDLKQQATDVVFPVPVDDTDEIGNPQKVQTGEDKSFSEFSSEVFMTETRPTKRSNILNALGYHNKSHINEEFDKAQDSYLMDPLTLKDILKRSNGTSLSEILQQHNLSLTDLLHGKQHAVSIFKSHDSVEVQNRSPTETRNELDTRQDLQDKERSEEQTLINLETKYATEPASEYSTPETQTEDGKNDEDQATTTIKPVEKTPKISTRRRFPQGARKKLRMRPMMNDTYKGQLTRDLVTLNSRKYSHHRRNMTKSKEWRDVIPSMLENNSPKEKYSTVKLETTTMAIIPEETTVTFEVSFNNISSEEIILQDDLHIKLDDINMETTEAATMPTKEIITETPKPITEKPAVVSMIRQSVNSTGLRRQAFNNRLKRKRLKHKNATTEPPQDDIIKHLFGLGTLVSSSEFIAKTEEPKSVEDDGNDLTTLEDFITTESTRRTENGPVKSTRKVSIAETPIPIPSTTEETAKIEIEEILNDTRTSAKLSKILMERNMTLSELVEHRERGSSHVHLADIFHNASREPNPPEPFLSKSLLEPISKETYPLRALLDANLHDPNARITTDEPGTSNLNIPVVMDFRNNVNENAENMGIMSLFHNFTKRANATILTDSEGSAYKASIESVNVTNVNNTSEPIRESRVLSESHDIVDDIVSWNEIFSLMGRNHNNDTPSNTIEGLSLKPFKKIRLDEDADGDGLIVLEDLQHLKDFENNIASDSDEKIEVNGYNNKEDSHTSGILDKIPSQTKSVTVATASIAGLAMILFLLTYATFKWKQQRSVIRKKRSFADERIPTPVFENRKGHKNNSSTRSISPMLQTSNIYTLNTLDSQNGKDSPDYMWDTLRKPFQ</sequence>
<feature type="compositionally biased region" description="Basic and acidic residues" evidence="1">
    <location>
        <begin position="312"/>
        <end position="332"/>
    </location>
</feature>
<evidence type="ECO:0000256" key="2">
    <source>
        <dbReference type="SAM" id="Phobius"/>
    </source>
</evidence>
<evidence type="ECO:0000313" key="3">
    <source>
        <dbReference type="EMBL" id="PCG76142.1"/>
    </source>
</evidence>
<gene>
    <name evidence="3" type="ORF">B5V51_10214</name>
</gene>
<accession>A0A2A4JXM8</accession>
<proteinExistence type="predicted"/>
<feature type="region of interest" description="Disordered" evidence="1">
    <location>
        <begin position="302"/>
        <end position="390"/>
    </location>
</feature>
<feature type="transmembrane region" description="Helical" evidence="2">
    <location>
        <begin position="920"/>
        <end position="942"/>
    </location>
</feature>
<name>A0A2A4JXM8_HELVI</name>
<feature type="region of interest" description="Disordered" evidence="1">
    <location>
        <begin position="1"/>
        <end position="88"/>
    </location>
</feature>
<organism evidence="3">
    <name type="scientific">Heliothis virescens</name>
    <name type="common">Tobacco budworm moth</name>
    <dbReference type="NCBI Taxonomy" id="7102"/>
    <lineage>
        <taxon>Eukaryota</taxon>
        <taxon>Metazoa</taxon>
        <taxon>Ecdysozoa</taxon>
        <taxon>Arthropoda</taxon>
        <taxon>Hexapoda</taxon>
        <taxon>Insecta</taxon>
        <taxon>Pterygota</taxon>
        <taxon>Neoptera</taxon>
        <taxon>Endopterygota</taxon>
        <taxon>Lepidoptera</taxon>
        <taxon>Glossata</taxon>
        <taxon>Ditrysia</taxon>
        <taxon>Noctuoidea</taxon>
        <taxon>Noctuidae</taxon>
        <taxon>Heliothinae</taxon>
        <taxon>Heliothis</taxon>
    </lineage>
</organism>